<dbReference type="SUPFAM" id="SSF53335">
    <property type="entry name" value="S-adenosyl-L-methionine-dependent methyltransferases"/>
    <property type="match status" value="1"/>
</dbReference>
<keyword evidence="1" id="KW-0949">S-adenosyl-L-methionine</keyword>
<dbReference type="InterPro" id="IPR007536">
    <property type="entry name" value="16SrRNA_methylTrfase_J"/>
</dbReference>
<keyword evidence="1" id="KW-0963">Cytoplasm</keyword>
<name>A0AAW7R0X5_9GAMM</name>
<dbReference type="EMBL" id="JAGGJC010000002">
    <property type="protein sequence ID" value="MDN7129741.1"/>
    <property type="molecule type" value="Genomic_DNA"/>
</dbReference>
<dbReference type="Proteomes" id="UP001169491">
    <property type="component" value="Unassembled WGS sequence"/>
</dbReference>
<comment type="caution">
    <text evidence="1">Lacks conserved residue(s) required for the propagation of feature annotation.</text>
</comment>
<dbReference type="HAMAP" id="MF_01523">
    <property type="entry name" value="16SrRNA_methyltr_J"/>
    <property type="match status" value="1"/>
</dbReference>
<dbReference type="EC" id="2.1.1.242" evidence="1"/>
<dbReference type="Proteomes" id="UP001169492">
    <property type="component" value="Unassembled WGS sequence"/>
</dbReference>
<dbReference type="InterPro" id="IPR029063">
    <property type="entry name" value="SAM-dependent_MTases_sf"/>
</dbReference>
<evidence type="ECO:0000256" key="1">
    <source>
        <dbReference type="HAMAP-Rule" id="MF_01523"/>
    </source>
</evidence>
<accession>A0AAW7R0X5</accession>
<comment type="catalytic activity">
    <reaction evidence="1">
        <text>guanosine(1516) in 16S rRNA + S-adenosyl-L-methionine = N(2)-methylguanosine(1516) in 16S rRNA + S-adenosyl-L-homocysteine + H(+)</text>
        <dbReference type="Rhea" id="RHEA:43220"/>
        <dbReference type="Rhea" id="RHEA-COMP:10412"/>
        <dbReference type="Rhea" id="RHEA-COMP:10413"/>
        <dbReference type="ChEBI" id="CHEBI:15378"/>
        <dbReference type="ChEBI" id="CHEBI:57856"/>
        <dbReference type="ChEBI" id="CHEBI:59789"/>
        <dbReference type="ChEBI" id="CHEBI:74269"/>
        <dbReference type="ChEBI" id="CHEBI:74481"/>
        <dbReference type="EC" id="2.1.1.242"/>
    </reaction>
</comment>
<evidence type="ECO:0000313" key="3">
    <source>
        <dbReference type="EMBL" id="MDN7129741.1"/>
    </source>
</evidence>
<dbReference type="CDD" id="cd02440">
    <property type="entry name" value="AdoMet_MTases"/>
    <property type="match status" value="1"/>
</dbReference>
<evidence type="ECO:0000313" key="4">
    <source>
        <dbReference type="Proteomes" id="UP001169491"/>
    </source>
</evidence>
<evidence type="ECO:0000313" key="2">
    <source>
        <dbReference type="EMBL" id="MDN7124785.1"/>
    </source>
</evidence>
<comment type="subcellular location">
    <subcellularLocation>
        <location evidence="1">Cytoplasm</location>
    </subcellularLocation>
</comment>
<dbReference type="PANTHER" id="PTHR36112:SF1">
    <property type="entry name" value="RIBOSOMAL RNA SMALL SUBUNIT METHYLTRANSFERASE J"/>
    <property type="match status" value="1"/>
</dbReference>
<sequence>MSAGETFSLRSTPAGLGLVWHEQEQMKPLVIDFLAGRQAHRAQQATTRDEAIGRACGLVKHPHSSIIDATAGLGRDAWVLVNLGATVTMLERQPEVYALLQDALARLYAQQPEYRERFFLADYASLNEAATGSADVVYLDPMYPKGDRKQKAAVKKDMQMFQQLVGSDSDADQLLAPARRVARRRVVVKRPQHAAFLAQTKPDLQVVSKKHRFDVYLNPTPPNDALAAGTSS</sequence>
<dbReference type="GO" id="GO:0005737">
    <property type="term" value="C:cytoplasm"/>
    <property type="evidence" value="ECO:0007669"/>
    <property type="project" value="UniProtKB-SubCell"/>
</dbReference>
<reference evidence="4 5" key="1">
    <citation type="submission" date="2021-03" db="EMBL/GenBank/DDBJ databases">
        <title>Pseudidiomarina terrestris, a new bacterium isolated from saline soil.</title>
        <authorList>
            <person name="Galisteo C."/>
            <person name="De La Haba R."/>
            <person name="Sanchez-Porro C."/>
            <person name="Ventosa A."/>
        </authorList>
    </citation>
    <scope>NUCLEOTIDE SEQUENCE [LARGE SCALE GENOMIC DNA]</scope>
    <source>
        <strain evidence="2 5">1APP75-32.1</strain>
        <strain evidence="4">1APR75-15</strain>
        <strain evidence="3">1ASR75-15</strain>
    </source>
</reference>
<dbReference type="AlphaFoldDB" id="A0AAW7R0X5"/>
<dbReference type="GO" id="GO:0008990">
    <property type="term" value="F:rRNA (guanine-N2-)-methyltransferase activity"/>
    <property type="evidence" value="ECO:0007669"/>
    <property type="project" value="UniProtKB-UniRule"/>
</dbReference>
<keyword evidence="1 2" id="KW-0489">Methyltransferase</keyword>
<feature type="binding site" evidence="1">
    <location>
        <begin position="91"/>
        <end position="92"/>
    </location>
    <ligand>
        <name>S-adenosyl-L-methionine</name>
        <dbReference type="ChEBI" id="CHEBI:59789"/>
    </ligand>
</feature>
<feature type="binding site" evidence="1">
    <location>
        <begin position="75"/>
        <end position="76"/>
    </location>
    <ligand>
        <name>S-adenosyl-L-methionine</name>
        <dbReference type="ChEBI" id="CHEBI:59789"/>
    </ligand>
</feature>
<dbReference type="RefSeq" id="WP_301722079.1">
    <property type="nucleotide sequence ID" value="NZ_JAGGJB010000004.1"/>
</dbReference>
<comment type="function">
    <text evidence="1">Specifically methylates the guanosine in position 1516 of 16S rRNA.</text>
</comment>
<keyword evidence="4" id="KW-1185">Reference proteome</keyword>
<comment type="caution">
    <text evidence="2">The sequence shown here is derived from an EMBL/GenBank/DDBJ whole genome shotgun (WGS) entry which is preliminary data.</text>
</comment>
<dbReference type="PANTHER" id="PTHR36112">
    <property type="entry name" value="RIBOSOMAL RNA SMALL SUBUNIT METHYLTRANSFERASE J"/>
    <property type="match status" value="1"/>
</dbReference>
<organism evidence="2 5">
    <name type="scientific">Pseudidiomarina terrestris</name>
    <dbReference type="NCBI Taxonomy" id="2820060"/>
    <lineage>
        <taxon>Bacteria</taxon>
        <taxon>Pseudomonadati</taxon>
        <taxon>Pseudomonadota</taxon>
        <taxon>Gammaproteobacteria</taxon>
        <taxon>Alteromonadales</taxon>
        <taxon>Idiomarinaceae</taxon>
        <taxon>Pseudidiomarina</taxon>
    </lineage>
</organism>
<comment type="similarity">
    <text evidence="1">Belongs to the methyltransferase superfamily. RsmJ family.</text>
</comment>
<dbReference type="Pfam" id="PF04445">
    <property type="entry name" value="SAM_MT"/>
    <property type="match status" value="1"/>
</dbReference>
<gene>
    <name evidence="1" type="primary">rsmJ</name>
    <name evidence="2" type="ORF">J6I90_07820</name>
    <name evidence="3" type="ORF">J6I92_07635</name>
</gene>
<evidence type="ECO:0000313" key="5">
    <source>
        <dbReference type="Proteomes" id="UP001169492"/>
    </source>
</evidence>
<dbReference type="EMBL" id="JAGGJB010000004">
    <property type="protein sequence ID" value="MDN7124785.1"/>
    <property type="molecule type" value="Genomic_DNA"/>
</dbReference>
<keyword evidence="1 2" id="KW-0808">Transferase</keyword>
<protein>
    <recommendedName>
        <fullName evidence="1">Ribosomal RNA small subunit methyltransferase J</fullName>
        <ecNumber evidence="1">2.1.1.242</ecNumber>
    </recommendedName>
    <alternativeName>
        <fullName evidence="1">16S rRNA m2G1516 methyltransferase</fullName>
    </alternativeName>
    <alternativeName>
        <fullName evidence="1">rRNA (guanine-N(2)-)-methyltransferase</fullName>
    </alternativeName>
</protein>
<keyword evidence="1" id="KW-0698">rRNA processing</keyword>
<proteinExistence type="inferred from homology"/>
<feature type="binding site" evidence="1">
    <location>
        <position position="140"/>
    </location>
    <ligand>
        <name>S-adenosyl-L-methionine</name>
        <dbReference type="ChEBI" id="CHEBI:59789"/>
    </ligand>
</feature>
<dbReference type="Gene3D" id="3.40.50.150">
    <property type="entry name" value="Vaccinia Virus protein VP39"/>
    <property type="match status" value="1"/>
</dbReference>